<dbReference type="RefSeq" id="WP_218126105.1">
    <property type="nucleotide sequence ID" value="NZ_FNCN01000086.1"/>
</dbReference>
<dbReference type="GO" id="GO:0016787">
    <property type="term" value="F:hydrolase activity"/>
    <property type="evidence" value="ECO:0007669"/>
    <property type="project" value="UniProtKB-KW"/>
</dbReference>
<evidence type="ECO:0000259" key="1">
    <source>
        <dbReference type="Pfam" id="PF06259"/>
    </source>
</evidence>
<dbReference type="Pfam" id="PF06259">
    <property type="entry name" value="Abhydrolase_8"/>
    <property type="match status" value="1"/>
</dbReference>
<dbReference type="SUPFAM" id="SSF53474">
    <property type="entry name" value="alpha/beta-Hydrolases"/>
    <property type="match status" value="1"/>
</dbReference>
<dbReference type="EMBL" id="FNCN01000086">
    <property type="protein sequence ID" value="SDI60029.1"/>
    <property type="molecule type" value="Genomic_DNA"/>
</dbReference>
<organism evidence="2 3">
    <name type="scientific">Sinosporangium album</name>
    <dbReference type="NCBI Taxonomy" id="504805"/>
    <lineage>
        <taxon>Bacteria</taxon>
        <taxon>Bacillati</taxon>
        <taxon>Actinomycetota</taxon>
        <taxon>Actinomycetes</taxon>
        <taxon>Streptosporangiales</taxon>
        <taxon>Streptosporangiaceae</taxon>
        <taxon>Sinosporangium</taxon>
    </lineage>
</organism>
<dbReference type="InterPro" id="IPR029058">
    <property type="entry name" value="AB_hydrolase_fold"/>
</dbReference>
<dbReference type="STRING" id="504805.SAMN05421505_1861"/>
<keyword evidence="3" id="KW-1185">Reference proteome</keyword>
<accession>A0A1G8LWH0</accession>
<sequence>NGVPSTTRDQANRTHLADEKSRINGLLLTLPHSLAQARIDGQYKALLKFGDALRQQKKNLDTIEAGLAKGGRDGRPPAYLLGFDLSDIGRAIVSYGDPDTADRVVSYTPGLGTRLDNFDGDFDRAVSTWETAHDMAPGLKHASIAWLGYRPPQKSAADIVDFKTSVATKNPANAGATALASFSDALRATHVPVEQKGQHTLTMLGHSYGSLVTGLAAKQREGIADRLIFVGSPGVGVDHARELRVPRKDIWVGESTEDIVANIGSLPEDLNKVLNPEKYLSPNVNIPPNVEVSPVFGTDPGAKEFAAQRFHVEPNSKSGPHSLYWDRKSTSLRNIAEIVNGNYGKVQQAPKE</sequence>
<dbReference type="InterPro" id="IPR010427">
    <property type="entry name" value="DUF1023"/>
</dbReference>
<feature type="domain" description="DUF1023" evidence="1">
    <location>
        <begin position="87"/>
        <end position="265"/>
    </location>
</feature>
<gene>
    <name evidence="2" type="ORF">SAMN05421505_1861</name>
</gene>
<dbReference type="Proteomes" id="UP000198923">
    <property type="component" value="Unassembled WGS sequence"/>
</dbReference>
<keyword evidence="2" id="KW-0378">Hydrolase</keyword>
<evidence type="ECO:0000313" key="2">
    <source>
        <dbReference type="EMBL" id="SDI60029.1"/>
    </source>
</evidence>
<reference evidence="2 3" key="1">
    <citation type="submission" date="2016-10" db="EMBL/GenBank/DDBJ databases">
        <authorList>
            <person name="de Groot N.N."/>
        </authorList>
    </citation>
    <scope>NUCLEOTIDE SEQUENCE [LARGE SCALE GENOMIC DNA]</scope>
    <source>
        <strain evidence="2 3">CPCC 201354</strain>
    </source>
</reference>
<name>A0A1G8LWH0_9ACTN</name>
<proteinExistence type="predicted"/>
<evidence type="ECO:0000313" key="3">
    <source>
        <dbReference type="Proteomes" id="UP000198923"/>
    </source>
</evidence>
<protein>
    <submittedName>
        <fullName evidence="2">Alpha/beta hydrolase</fullName>
    </submittedName>
</protein>
<dbReference type="AlphaFoldDB" id="A0A1G8LWH0"/>
<feature type="non-terminal residue" evidence="2">
    <location>
        <position position="1"/>
    </location>
</feature>